<feature type="compositionally biased region" description="Polar residues" evidence="2">
    <location>
        <begin position="459"/>
        <end position="470"/>
    </location>
</feature>
<dbReference type="STRING" id="90262.A0A1X2IKG7"/>
<name>A0A1X2IKG7_9FUNG</name>
<dbReference type="OrthoDB" id="2258064at2759"/>
<proteinExistence type="predicted"/>
<feature type="compositionally biased region" description="Low complexity" evidence="2">
    <location>
        <begin position="353"/>
        <end position="377"/>
    </location>
</feature>
<feature type="compositionally biased region" description="Basic residues" evidence="2">
    <location>
        <begin position="475"/>
        <end position="490"/>
    </location>
</feature>
<dbReference type="EMBL" id="MCGE01000009">
    <property type="protein sequence ID" value="ORZ18009.1"/>
    <property type="molecule type" value="Genomic_DNA"/>
</dbReference>
<keyword evidence="1" id="KW-0175">Coiled coil</keyword>
<reference evidence="3 4" key="1">
    <citation type="submission" date="2016-07" db="EMBL/GenBank/DDBJ databases">
        <title>Pervasive Adenine N6-methylation of Active Genes in Fungi.</title>
        <authorList>
            <consortium name="DOE Joint Genome Institute"/>
            <person name="Mondo S.J."/>
            <person name="Dannebaum R.O."/>
            <person name="Kuo R.C."/>
            <person name="Labutti K."/>
            <person name="Haridas S."/>
            <person name="Kuo A."/>
            <person name="Salamov A."/>
            <person name="Ahrendt S.R."/>
            <person name="Lipzen A."/>
            <person name="Sullivan W."/>
            <person name="Andreopoulos W.B."/>
            <person name="Clum A."/>
            <person name="Lindquist E."/>
            <person name="Daum C."/>
            <person name="Ramamoorthy G.K."/>
            <person name="Gryganskyi A."/>
            <person name="Culley D."/>
            <person name="Magnuson J.K."/>
            <person name="James T.Y."/>
            <person name="O'Malley M.A."/>
            <person name="Stajich J.E."/>
            <person name="Spatafora J.W."/>
            <person name="Visel A."/>
            <person name="Grigoriev I.V."/>
        </authorList>
    </citation>
    <scope>NUCLEOTIDE SEQUENCE [LARGE SCALE GENOMIC DNA]</scope>
    <source>
        <strain evidence="3 4">NRRL 1336</strain>
    </source>
</reference>
<evidence type="ECO:0000256" key="2">
    <source>
        <dbReference type="SAM" id="MobiDB-lite"/>
    </source>
</evidence>
<comment type="caution">
    <text evidence="3">The sequence shown here is derived from an EMBL/GenBank/DDBJ whole genome shotgun (WGS) entry which is preliminary data.</text>
</comment>
<organism evidence="3 4">
    <name type="scientific">Absidia repens</name>
    <dbReference type="NCBI Taxonomy" id="90262"/>
    <lineage>
        <taxon>Eukaryota</taxon>
        <taxon>Fungi</taxon>
        <taxon>Fungi incertae sedis</taxon>
        <taxon>Mucoromycota</taxon>
        <taxon>Mucoromycotina</taxon>
        <taxon>Mucoromycetes</taxon>
        <taxon>Mucorales</taxon>
        <taxon>Cunninghamellaceae</taxon>
        <taxon>Absidia</taxon>
    </lineage>
</organism>
<feature type="region of interest" description="Disordered" evidence="2">
    <location>
        <begin position="310"/>
        <end position="398"/>
    </location>
</feature>
<gene>
    <name evidence="3" type="ORF">BCR42DRAFT_412956</name>
</gene>
<feature type="compositionally biased region" description="Polar residues" evidence="2">
    <location>
        <begin position="1"/>
        <end position="15"/>
    </location>
</feature>
<feature type="compositionally biased region" description="Low complexity" evidence="2">
    <location>
        <begin position="384"/>
        <end position="398"/>
    </location>
</feature>
<feature type="compositionally biased region" description="Low complexity" evidence="2">
    <location>
        <begin position="414"/>
        <end position="436"/>
    </location>
</feature>
<accession>A0A1X2IKG7</accession>
<sequence>MTTYTLSSPPRTAHQSPVYASPLSTTHQQEPVTLTARKVDLELLRLKGLGKVTRKSNTEDQKETLLPTEALQNSVAAENIDDDEGNQSFGLSEFESREATQQRQLTEHRHQLETSQQQLKNHQQQVHNIKEELNIQYQQQLEQQEQRLQQEMVKYQTQLVQQEKLAHDTIANYIEKVESSQVNVRKLTLLVEKQDQLIELLVERQEQQHLDDKHRHKQQPSENSMAADWNSLRLEKQQLETAIDSLKASTEINQGHMQMMMMVSTEIQNDFERQKAIMQQQLAEMVDELAAKDTLLRHYQEQQLTTCTSTTSNTLTLPSSPPPQQSASTKSSASYRPIVNENVVPTPDTSRYPSLVSSSSSSSSSASSHPSLSYSSSPSPPPLQLSNSSSVASIPSSPPFSVSLPPIAPQLASSHASLSTTTKSTSFSANSSQQQQYGPPPMATLDTIAFGGAVKKGTSIPSTPRTGSLDESNHHGKPFWKSMKTKWRNS</sequence>
<evidence type="ECO:0000313" key="4">
    <source>
        <dbReference type="Proteomes" id="UP000193560"/>
    </source>
</evidence>
<evidence type="ECO:0000256" key="1">
    <source>
        <dbReference type="SAM" id="Coils"/>
    </source>
</evidence>
<dbReference type="AlphaFoldDB" id="A0A1X2IKG7"/>
<protein>
    <submittedName>
        <fullName evidence="3">Uncharacterized protein</fullName>
    </submittedName>
</protein>
<evidence type="ECO:0000313" key="3">
    <source>
        <dbReference type="EMBL" id="ORZ18009.1"/>
    </source>
</evidence>
<keyword evidence="4" id="KW-1185">Reference proteome</keyword>
<feature type="coiled-coil region" evidence="1">
    <location>
        <begin position="105"/>
        <end position="165"/>
    </location>
</feature>
<feature type="region of interest" description="Disordered" evidence="2">
    <location>
        <begin position="1"/>
        <end position="29"/>
    </location>
</feature>
<dbReference type="Proteomes" id="UP000193560">
    <property type="component" value="Unassembled WGS sequence"/>
</dbReference>
<feature type="region of interest" description="Disordered" evidence="2">
    <location>
        <begin position="414"/>
        <end position="490"/>
    </location>
</feature>